<dbReference type="PANTHER" id="PTHR45860">
    <property type="entry name" value="TRANSLATION INITIATION FACTOR EIF-2B SUBUNIT ALPHA"/>
    <property type="match status" value="1"/>
</dbReference>
<comment type="subcellular location">
    <subcellularLocation>
        <location evidence="1">Cytoplasm</location>
        <location evidence="1">Cytosol</location>
    </subcellularLocation>
</comment>
<evidence type="ECO:0000256" key="2">
    <source>
        <dbReference type="ARBA" id="ARBA00007251"/>
    </source>
</evidence>
<evidence type="ECO:0000256" key="1">
    <source>
        <dbReference type="ARBA" id="ARBA00004514"/>
    </source>
</evidence>
<dbReference type="InterPro" id="IPR000649">
    <property type="entry name" value="IF-2B-related"/>
</dbReference>
<evidence type="ECO:0000256" key="4">
    <source>
        <dbReference type="ARBA" id="ARBA00022540"/>
    </source>
</evidence>
<comment type="function">
    <text evidence="6">Acts as a component of the translation initiation factor 2B (eIF2B) complex, which catalyzes the exchange of GDP for GTP on eukaryotic initiation factor 2 (eIF2) gamma subunit. Its guanine nucleotide exchange factor activity is repressed when bound to eIF2 complex phosphorylated on the alpha subunit, thereby limiting the amount of methionyl-initiator methionine tRNA available to the ribosome and consequently global translation is repressed.</text>
</comment>
<gene>
    <name evidence="11" type="ORF">RUM44_005133</name>
</gene>
<dbReference type="InterPro" id="IPR051501">
    <property type="entry name" value="eIF2B_alpha/beta/delta"/>
</dbReference>
<keyword evidence="12" id="KW-1185">Reference proteome</keyword>
<evidence type="ECO:0000256" key="8">
    <source>
        <dbReference type="ARBA" id="ARBA00044236"/>
    </source>
</evidence>
<evidence type="ECO:0000256" key="3">
    <source>
        <dbReference type="ARBA" id="ARBA00022490"/>
    </source>
</evidence>
<evidence type="ECO:0000256" key="7">
    <source>
        <dbReference type="ARBA" id="ARBA00044208"/>
    </source>
</evidence>
<organism evidence="11 12">
    <name type="scientific">Polyplax serrata</name>
    <name type="common">Common mouse louse</name>
    <dbReference type="NCBI Taxonomy" id="468196"/>
    <lineage>
        <taxon>Eukaryota</taxon>
        <taxon>Metazoa</taxon>
        <taxon>Ecdysozoa</taxon>
        <taxon>Arthropoda</taxon>
        <taxon>Hexapoda</taxon>
        <taxon>Insecta</taxon>
        <taxon>Pterygota</taxon>
        <taxon>Neoptera</taxon>
        <taxon>Paraneoptera</taxon>
        <taxon>Psocodea</taxon>
        <taxon>Troctomorpha</taxon>
        <taxon>Phthiraptera</taxon>
        <taxon>Anoplura</taxon>
        <taxon>Polyplacidae</taxon>
        <taxon>Polyplax</taxon>
    </lineage>
</organism>
<accession>A0ABR1AE58</accession>
<dbReference type="SUPFAM" id="SSF100950">
    <property type="entry name" value="NagB/RpiA/CoA transferase-like"/>
    <property type="match status" value="1"/>
</dbReference>
<dbReference type="Gene3D" id="3.40.50.10470">
    <property type="entry name" value="Translation initiation factor eif-2b, domain 2"/>
    <property type="match status" value="1"/>
</dbReference>
<comment type="similarity">
    <text evidence="2 10">Belongs to the eIF-2B alpha/beta/delta subunits family.</text>
</comment>
<sequence length="301" mass="33421">MDTNEIESIFNGIMVKDPNISAGMAAIKTLLTVLREDTSATIQELHFTFRTAIGIMKKSRFPVTAVASGCELFMRFITLAALDNKNFQQCKQVMLERGKLFFEKLNGARDKVAKLASAFITDGSKILTHSKSRVVLQAMKEAVNTNKRFEVFVTTSAPDNSGREMCKELEKLNIPCTLILDAAVGYIMESVDMVMLGAEGVVESGGIINKVGSYTMALCARETSKPVYVLTESFKFVRLYPLNQRDLPAEFKYTFPHSEKDISKADPLVDYTPPIYITLLITDLGILTPSAVSDELIKLYL</sequence>
<keyword evidence="4" id="KW-0396">Initiation factor</keyword>
<evidence type="ECO:0000256" key="10">
    <source>
        <dbReference type="RuleBase" id="RU003814"/>
    </source>
</evidence>
<evidence type="ECO:0000256" key="6">
    <source>
        <dbReference type="ARBA" id="ARBA00043898"/>
    </source>
</evidence>
<dbReference type="Proteomes" id="UP001359485">
    <property type="component" value="Unassembled WGS sequence"/>
</dbReference>
<dbReference type="EMBL" id="JAWJWF010000051">
    <property type="protein sequence ID" value="KAK6617545.1"/>
    <property type="molecule type" value="Genomic_DNA"/>
</dbReference>
<name>A0ABR1AE58_POLSC</name>
<evidence type="ECO:0000256" key="9">
    <source>
        <dbReference type="ARBA" id="ARBA00046432"/>
    </source>
</evidence>
<proteinExistence type="inferred from homology"/>
<dbReference type="InterPro" id="IPR042529">
    <property type="entry name" value="IF_2B-like_C"/>
</dbReference>
<reference evidence="11 12" key="1">
    <citation type="submission" date="2023-09" db="EMBL/GenBank/DDBJ databases">
        <title>Genomes of two closely related lineages of the louse Polyplax serrata with different host specificities.</title>
        <authorList>
            <person name="Martinu J."/>
            <person name="Tarabai H."/>
            <person name="Stefka J."/>
            <person name="Hypsa V."/>
        </authorList>
    </citation>
    <scope>NUCLEOTIDE SEQUENCE [LARGE SCALE GENOMIC DNA]</scope>
    <source>
        <strain evidence="11">98ZLc_SE</strain>
    </source>
</reference>
<dbReference type="Pfam" id="PF01008">
    <property type="entry name" value="IF-2B"/>
    <property type="match status" value="1"/>
</dbReference>
<comment type="subunit">
    <text evidence="9">Component of the translation initiation factor 2B (eIF2B) complex which is a heterodecamer of two sets of five different subunits: alpha, beta, gamma, delta and epsilon. Subunits alpha, beta and delta comprise a regulatory subcomplex and subunits epsilon and gamma comprise a catalytic subcomplex. Within the complex, the hexameric regulatory complex resides at the center, with the two heterodimeric catalytic subcomplexes bound on opposite sides.</text>
</comment>
<evidence type="ECO:0000256" key="5">
    <source>
        <dbReference type="ARBA" id="ARBA00022917"/>
    </source>
</evidence>
<evidence type="ECO:0000313" key="12">
    <source>
        <dbReference type="Proteomes" id="UP001359485"/>
    </source>
</evidence>
<dbReference type="PANTHER" id="PTHR45860:SF1">
    <property type="entry name" value="TRANSLATION INITIATION FACTOR EIF-2B SUBUNIT ALPHA"/>
    <property type="match status" value="1"/>
</dbReference>
<dbReference type="InterPro" id="IPR042528">
    <property type="entry name" value="elF-2B_alpha_N"/>
</dbReference>
<protein>
    <recommendedName>
        <fullName evidence="7">Translation initiation factor eIF2B subunit alpha</fullName>
    </recommendedName>
    <alternativeName>
        <fullName evidence="8">eIF2B GDP-GTP exchange factor subunit alpha</fullName>
    </alternativeName>
</protein>
<evidence type="ECO:0000313" key="11">
    <source>
        <dbReference type="EMBL" id="KAK6617545.1"/>
    </source>
</evidence>
<dbReference type="InterPro" id="IPR037171">
    <property type="entry name" value="NagB/RpiA_transferase-like"/>
</dbReference>
<comment type="caution">
    <text evidence="11">The sequence shown here is derived from an EMBL/GenBank/DDBJ whole genome shotgun (WGS) entry which is preliminary data.</text>
</comment>
<keyword evidence="3" id="KW-0963">Cytoplasm</keyword>
<keyword evidence="5" id="KW-0648">Protein biosynthesis</keyword>
<dbReference type="Gene3D" id="1.20.120.1070">
    <property type="entry name" value="Translation initiation factor eIF-2B, N-terminal domain"/>
    <property type="match status" value="1"/>
</dbReference>